<keyword evidence="5" id="KW-1185">Reference proteome</keyword>
<feature type="region of interest" description="Disordered" evidence="3">
    <location>
        <begin position="492"/>
        <end position="512"/>
    </location>
</feature>
<protein>
    <submittedName>
        <fullName evidence="4">Uncharacterized protein</fullName>
    </submittedName>
</protein>
<reference evidence="4 5" key="1">
    <citation type="journal article" date="2023" name="IScience">
        <title>Expanded male sex-determining region conserved during the evolution of homothallism in the green alga Volvox.</title>
        <authorList>
            <person name="Yamamoto K."/>
            <person name="Matsuzaki R."/>
            <person name="Mahakham W."/>
            <person name="Heman W."/>
            <person name="Sekimoto H."/>
            <person name="Kawachi M."/>
            <person name="Minakuchi Y."/>
            <person name="Toyoda A."/>
            <person name="Nozaki H."/>
        </authorList>
    </citation>
    <scope>NUCLEOTIDE SEQUENCE [LARGE SCALE GENOMIC DNA]</scope>
    <source>
        <strain evidence="4 5">NIES-4468</strain>
    </source>
</reference>
<name>A0ABQ5RYG4_9CHLO</name>
<keyword evidence="2" id="KW-0808">Transferase</keyword>
<feature type="region of interest" description="Disordered" evidence="3">
    <location>
        <begin position="62"/>
        <end position="88"/>
    </location>
</feature>
<evidence type="ECO:0000313" key="5">
    <source>
        <dbReference type="Proteomes" id="UP001165090"/>
    </source>
</evidence>
<dbReference type="PANTHER" id="PTHR43619:SF2">
    <property type="entry name" value="S-ADENOSYL-L-METHIONINE-DEPENDENT METHYLTRANSFERASES SUPERFAMILY PROTEIN"/>
    <property type="match status" value="1"/>
</dbReference>
<dbReference type="Gene3D" id="3.40.50.150">
    <property type="entry name" value="Vaccinia Virus protein VP39"/>
    <property type="match status" value="1"/>
</dbReference>
<feature type="compositionally biased region" description="Acidic residues" evidence="3">
    <location>
        <begin position="501"/>
        <end position="512"/>
    </location>
</feature>
<evidence type="ECO:0000256" key="2">
    <source>
        <dbReference type="ARBA" id="ARBA00022679"/>
    </source>
</evidence>
<dbReference type="Proteomes" id="UP001165090">
    <property type="component" value="Unassembled WGS sequence"/>
</dbReference>
<keyword evidence="1" id="KW-0489">Methyltransferase</keyword>
<comment type="caution">
    <text evidence="4">The sequence shown here is derived from an EMBL/GenBank/DDBJ whole genome shotgun (WGS) entry which is preliminary data.</text>
</comment>
<feature type="compositionally biased region" description="Low complexity" evidence="3">
    <location>
        <begin position="62"/>
        <end position="75"/>
    </location>
</feature>
<dbReference type="InterPro" id="IPR029063">
    <property type="entry name" value="SAM-dependent_MTases_sf"/>
</dbReference>
<evidence type="ECO:0000313" key="4">
    <source>
        <dbReference type="EMBL" id="GLI62504.1"/>
    </source>
</evidence>
<feature type="region of interest" description="Disordered" evidence="3">
    <location>
        <begin position="105"/>
        <end position="128"/>
    </location>
</feature>
<evidence type="ECO:0000256" key="3">
    <source>
        <dbReference type="SAM" id="MobiDB-lite"/>
    </source>
</evidence>
<dbReference type="EMBL" id="BSDZ01000013">
    <property type="protein sequence ID" value="GLI62504.1"/>
    <property type="molecule type" value="Genomic_DNA"/>
</dbReference>
<evidence type="ECO:0000256" key="1">
    <source>
        <dbReference type="ARBA" id="ARBA00022603"/>
    </source>
</evidence>
<dbReference type="PANTHER" id="PTHR43619">
    <property type="entry name" value="S-ADENOSYL-L-METHIONINE-DEPENDENT METHYLTRANSFERASE YKTD-RELATED"/>
    <property type="match status" value="1"/>
</dbReference>
<feature type="region of interest" description="Disordered" evidence="3">
    <location>
        <begin position="277"/>
        <end position="319"/>
    </location>
</feature>
<feature type="compositionally biased region" description="Basic and acidic residues" evidence="3">
    <location>
        <begin position="440"/>
        <end position="450"/>
    </location>
</feature>
<accession>A0ABQ5RYG4</accession>
<dbReference type="Pfam" id="PF04072">
    <property type="entry name" value="LCM"/>
    <property type="match status" value="1"/>
</dbReference>
<proteinExistence type="predicted"/>
<feature type="region of interest" description="Disordered" evidence="3">
    <location>
        <begin position="427"/>
        <end position="470"/>
    </location>
</feature>
<sequence>MVYSSPNFCHVNWTQRLDCRRRMVCPVRVSHAPSTARSSRGTRRRVYAIIKLVEKTQTQVQHAATHAHAATPCAANGQPPALQGNPDSRSLLPLWVSQRIAGARAAENRRRVNSSSRNVAEEGDKGDPPLFLDPYADLLAGWQQHRHQKAPEAAPVQDGDDVVRGRAMDVIATAHVDRLLLNVTALSAVNRITQGDYRQVVLLGDAMDTRPFRLPLAPGTAIFMVAPEVAHAAAATALASEDAAAIADAVSVAASEPTSTGRGNAAGAENGDVGDSAAAAAAADGGGSEGKGLVLGRDRRPSGLVSERQRSRLRGPRPPPGCILRRVPLEFQAGADFSALPDALAAAGFRADRLSVWAVQGLEGLGLGYQDVVSLLAEAAHCAAYHSLVLGELPAMSYSQAANALAEVGLLGAPLAFGAPQSSYGRWRPEWGDGNGNGDGDGHGDGHGDGVESSTSFAESVVSEAGPRRPGANQRWLFAAQQIRLSGAQMDTYAAHRAAAEDADEDFQDNFS</sequence>
<dbReference type="SUPFAM" id="SSF53335">
    <property type="entry name" value="S-adenosyl-L-methionine-dependent methyltransferases"/>
    <property type="match status" value="1"/>
</dbReference>
<gene>
    <name evidence="4" type="ORF">VaNZ11_005160</name>
</gene>
<organism evidence="4 5">
    <name type="scientific">Volvox africanus</name>
    <dbReference type="NCBI Taxonomy" id="51714"/>
    <lineage>
        <taxon>Eukaryota</taxon>
        <taxon>Viridiplantae</taxon>
        <taxon>Chlorophyta</taxon>
        <taxon>core chlorophytes</taxon>
        <taxon>Chlorophyceae</taxon>
        <taxon>CS clade</taxon>
        <taxon>Chlamydomonadales</taxon>
        <taxon>Volvocaceae</taxon>
        <taxon>Volvox</taxon>
    </lineage>
</organism>
<dbReference type="InterPro" id="IPR007213">
    <property type="entry name" value="Ppm1/Ppm2/Tcmp"/>
</dbReference>